<dbReference type="InterPro" id="IPR052235">
    <property type="entry name" value="Nephronectin_domain"/>
</dbReference>
<dbReference type="PROSITE" id="PS50026">
    <property type="entry name" value="EGF_3"/>
    <property type="match status" value="1"/>
</dbReference>
<feature type="compositionally biased region" description="Low complexity" evidence="6">
    <location>
        <begin position="1"/>
        <end position="107"/>
    </location>
</feature>
<protein>
    <submittedName>
        <fullName evidence="8">Uncharacterized protein</fullName>
    </submittedName>
</protein>
<evidence type="ECO:0000256" key="3">
    <source>
        <dbReference type="ARBA" id="ARBA00022737"/>
    </source>
</evidence>
<sequence>PTGPTGSTGPSGPTGPTGATGQTGLTGQTGATGPSGPTGQTGSTGPTGSPGSTGATGPTGLTGITGATGPTGPAGPTGSTGPTGPEGSTGATGPTGQTGSTGATGPTGPTGGTGATGPTGPSGPTGSTGPTGPEGSTGATGPTGQTGSTGATGPTGPTGGTGATGPTGPSGSTGATGPTGPTGSTGPVSDDVNECLVNNGGCSQLCVNTFFSYYCDCSPGYQLETINEDNCVADTQFCSKVYRAHGFVDACFCQSRLSDDVIPLNGTNCSNYDECSYQNGRCQHFCNDTEGSYVCTCRDGFELSEDEHECTDIDECARNTDNCGADETCVNTNGNHICIASTFVSNGLDAAPQGQVGAGLPANVAVQVSTLNTTVIGVVAWAVIMTIALALVAVIVWRKFRKTGSQASDESTIGSQSEPSESDNSSLSGFTIDGFSGEDNPNFSPDAADAPAASPSDVHTVSNETNADIDIVGTRM</sequence>
<evidence type="ECO:0000313" key="9">
    <source>
        <dbReference type="Proteomes" id="UP000749559"/>
    </source>
</evidence>
<keyword evidence="7" id="KW-0472">Membrane</keyword>
<comment type="caution">
    <text evidence="8">The sequence shown here is derived from an EMBL/GenBank/DDBJ whole genome shotgun (WGS) entry which is preliminary data.</text>
</comment>
<keyword evidence="7" id="KW-0812">Transmembrane</keyword>
<keyword evidence="1 5" id="KW-0245">EGF-like domain</keyword>
<keyword evidence="4" id="KW-1015">Disulfide bond</keyword>
<dbReference type="Pfam" id="PF14670">
    <property type="entry name" value="FXa_inhibition"/>
    <property type="match status" value="2"/>
</dbReference>
<dbReference type="PANTHER" id="PTHR24050">
    <property type="entry name" value="PA14 DOMAIN-CONTAINING PROTEIN"/>
    <property type="match status" value="1"/>
</dbReference>
<feature type="non-terminal residue" evidence="8">
    <location>
        <position position="1"/>
    </location>
</feature>
<dbReference type="PROSITE" id="PS01187">
    <property type="entry name" value="EGF_CA"/>
    <property type="match status" value="1"/>
</dbReference>
<dbReference type="SUPFAM" id="SSF57196">
    <property type="entry name" value="EGF/Laminin"/>
    <property type="match status" value="2"/>
</dbReference>
<name>A0A8J1TZ76_OWEFU</name>
<keyword evidence="2" id="KW-0732">Signal</keyword>
<accession>A0A8J1TZ76</accession>
<dbReference type="AlphaFoldDB" id="A0A8J1TZ76"/>
<dbReference type="SMART" id="SM00181">
    <property type="entry name" value="EGF"/>
    <property type="match status" value="2"/>
</dbReference>
<dbReference type="InterPro" id="IPR018097">
    <property type="entry name" value="EGF_Ca-bd_CS"/>
</dbReference>
<feature type="compositionally biased region" description="Gly residues" evidence="6">
    <location>
        <begin position="156"/>
        <end position="165"/>
    </location>
</feature>
<dbReference type="InterPro" id="IPR000152">
    <property type="entry name" value="EGF-type_Asp/Asn_hydroxyl_site"/>
</dbReference>
<dbReference type="FunFam" id="2.10.25.10:FF:000240">
    <property type="entry name" value="Vitamin K-dependent protein S"/>
    <property type="match status" value="1"/>
</dbReference>
<dbReference type="GO" id="GO:0005509">
    <property type="term" value="F:calcium ion binding"/>
    <property type="evidence" value="ECO:0007669"/>
    <property type="project" value="InterPro"/>
</dbReference>
<evidence type="ECO:0000256" key="2">
    <source>
        <dbReference type="ARBA" id="ARBA00022729"/>
    </source>
</evidence>
<dbReference type="InterPro" id="IPR008160">
    <property type="entry name" value="Collagen"/>
</dbReference>
<dbReference type="SMART" id="SM00179">
    <property type="entry name" value="EGF_CA"/>
    <property type="match status" value="2"/>
</dbReference>
<feature type="compositionally biased region" description="Gly residues" evidence="6">
    <location>
        <begin position="108"/>
        <end position="117"/>
    </location>
</feature>
<feature type="compositionally biased region" description="Low complexity" evidence="6">
    <location>
        <begin position="118"/>
        <end position="155"/>
    </location>
</feature>
<dbReference type="Proteomes" id="UP000749559">
    <property type="component" value="Unassembled WGS sequence"/>
</dbReference>
<proteinExistence type="predicted"/>
<dbReference type="EMBL" id="CAIIXF020000010">
    <property type="protein sequence ID" value="CAH1796782.1"/>
    <property type="molecule type" value="Genomic_DNA"/>
</dbReference>
<feature type="region of interest" description="Disordered" evidence="6">
    <location>
        <begin position="406"/>
        <end position="476"/>
    </location>
</feature>
<dbReference type="CDD" id="cd00054">
    <property type="entry name" value="EGF_CA"/>
    <property type="match status" value="1"/>
</dbReference>
<dbReference type="InterPro" id="IPR000742">
    <property type="entry name" value="EGF"/>
</dbReference>
<dbReference type="InterPro" id="IPR001881">
    <property type="entry name" value="EGF-like_Ca-bd_dom"/>
</dbReference>
<comment type="caution">
    <text evidence="5">Lacks conserved residue(s) required for the propagation of feature annotation.</text>
</comment>
<feature type="region of interest" description="Disordered" evidence="6">
    <location>
        <begin position="1"/>
        <end position="186"/>
    </location>
</feature>
<dbReference type="PROSITE" id="PS00010">
    <property type="entry name" value="ASX_HYDROXYL"/>
    <property type="match status" value="2"/>
</dbReference>
<dbReference type="OrthoDB" id="6286622at2759"/>
<dbReference type="PANTHER" id="PTHR24050:SF28">
    <property type="entry name" value="UROMODULIN-LIKE"/>
    <property type="match status" value="1"/>
</dbReference>
<dbReference type="InterPro" id="IPR049883">
    <property type="entry name" value="NOTCH1_EGF-like"/>
</dbReference>
<evidence type="ECO:0000256" key="7">
    <source>
        <dbReference type="SAM" id="Phobius"/>
    </source>
</evidence>
<dbReference type="Gene3D" id="2.10.25.10">
    <property type="entry name" value="Laminin"/>
    <property type="match status" value="3"/>
</dbReference>
<evidence type="ECO:0000256" key="6">
    <source>
        <dbReference type="SAM" id="MobiDB-lite"/>
    </source>
</evidence>
<reference evidence="8" key="1">
    <citation type="submission" date="2022-03" db="EMBL/GenBank/DDBJ databases">
        <authorList>
            <person name="Martin C."/>
        </authorList>
    </citation>
    <scope>NUCLEOTIDE SEQUENCE</scope>
</reference>
<gene>
    <name evidence="8" type="ORF">OFUS_LOCUS21155</name>
</gene>
<keyword evidence="9" id="KW-1185">Reference proteome</keyword>
<evidence type="ECO:0000256" key="4">
    <source>
        <dbReference type="ARBA" id="ARBA00023157"/>
    </source>
</evidence>
<dbReference type="Pfam" id="PF01391">
    <property type="entry name" value="Collagen"/>
    <property type="match status" value="2"/>
</dbReference>
<feature type="compositionally biased region" description="Low complexity" evidence="6">
    <location>
        <begin position="415"/>
        <end position="428"/>
    </location>
</feature>
<keyword evidence="7" id="KW-1133">Transmembrane helix</keyword>
<feature type="transmembrane region" description="Helical" evidence="7">
    <location>
        <begin position="375"/>
        <end position="397"/>
    </location>
</feature>
<keyword evidence="3" id="KW-0677">Repeat</keyword>
<organism evidence="8 9">
    <name type="scientific">Owenia fusiformis</name>
    <name type="common">Polychaete worm</name>
    <dbReference type="NCBI Taxonomy" id="6347"/>
    <lineage>
        <taxon>Eukaryota</taxon>
        <taxon>Metazoa</taxon>
        <taxon>Spiralia</taxon>
        <taxon>Lophotrochozoa</taxon>
        <taxon>Annelida</taxon>
        <taxon>Polychaeta</taxon>
        <taxon>Sedentaria</taxon>
        <taxon>Canalipalpata</taxon>
        <taxon>Sabellida</taxon>
        <taxon>Oweniida</taxon>
        <taxon>Oweniidae</taxon>
        <taxon>Owenia</taxon>
    </lineage>
</organism>
<evidence type="ECO:0000256" key="1">
    <source>
        <dbReference type="ARBA" id="ARBA00022536"/>
    </source>
</evidence>
<evidence type="ECO:0000256" key="5">
    <source>
        <dbReference type="PROSITE-ProRule" id="PRU00076"/>
    </source>
</evidence>
<feature type="compositionally biased region" description="Low complexity" evidence="6">
    <location>
        <begin position="444"/>
        <end position="457"/>
    </location>
</feature>
<feature type="compositionally biased region" description="Low complexity" evidence="6">
    <location>
        <begin position="166"/>
        <end position="186"/>
    </location>
</feature>
<evidence type="ECO:0000313" key="8">
    <source>
        <dbReference type="EMBL" id="CAH1796782.1"/>
    </source>
</evidence>
<dbReference type="Pfam" id="PF07645">
    <property type="entry name" value="EGF_CA"/>
    <property type="match status" value="1"/>
</dbReference>